<name>A0A061DF14_THECC</name>
<accession>A0A061DF14</accession>
<dbReference type="InParanoid" id="A0A061DF14"/>
<dbReference type="HOGENOM" id="CLU_2113354_0_0_1"/>
<evidence type="ECO:0000313" key="2">
    <source>
        <dbReference type="Proteomes" id="UP000026915"/>
    </source>
</evidence>
<reference evidence="1 2" key="1">
    <citation type="journal article" date="2013" name="Genome Biol.">
        <title>The genome sequence of the most widely cultivated cacao type and its use to identify candidate genes regulating pod color.</title>
        <authorList>
            <person name="Motamayor J.C."/>
            <person name="Mockaitis K."/>
            <person name="Schmutz J."/>
            <person name="Haiminen N."/>
            <person name="Iii D.L."/>
            <person name="Cornejo O."/>
            <person name="Findley S.D."/>
            <person name="Zheng P."/>
            <person name="Utro F."/>
            <person name="Royaert S."/>
            <person name="Saski C."/>
            <person name="Jenkins J."/>
            <person name="Podicheti R."/>
            <person name="Zhao M."/>
            <person name="Scheffler B.E."/>
            <person name="Stack J.C."/>
            <person name="Feltus F.A."/>
            <person name="Mustiga G.M."/>
            <person name="Amores F."/>
            <person name="Phillips W."/>
            <person name="Marelli J.P."/>
            <person name="May G.D."/>
            <person name="Shapiro H."/>
            <person name="Ma J."/>
            <person name="Bustamante C.D."/>
            <person name="Schnell R.J."/>
            <person name="Main D."/>
            <person name="Gilbert D."/>
            <person name="Parida L."/>
            <person name="Kuhn D.N."/>
        </authorList>
    </citation>
    <scope>NUCLEOTIDE SEQUENCE [LARGE SCALE GENOMIC DNA]</scope>
    <source>
        <strain evidence="2">cv. Matina 1-6</strain>
    </source>
</reference>
<dbReference type="AlphaFoldDB" id="A0A061DF14"/>
<sequence>MIEPEKPGFDADNGAGNQRLLLNPRGLVSSVFELGNYERVIFVSMSWFDMLAWLICLAGDLELITIVFLSEKFYANEFHIDETLRPKFVPGLVGCCLQDLSLEDPDKLLPQMQSA</sequence>
<proteinExistence type="predicted"/>
<dbReference type="Gramene" id="EOX90590">
    <property type="protein sequence ID" value="EOX90590"/>
    <property type="gene ID" value="TCM_000018"/>
</dbReference>
<evidence type="ECO:0000313" key="1">
    <source>
        <dbReference type="EMBL" id="EOX90590.1"/>
    </source>
</evidence>
<dbReference type="EMBL" id="CM001879">
    <property type="protein sequence ID" value="EOX90590.1"/>
    <property type="molecule type" value="Genomic_DNA"/>
</dbReference>
<gene>
    <name evidence="1" type="ORF">TCM_000018</name>
</gene>
<keyword evidence="2" id="KW-1185">Reference proteome</keyword>
<organism evidence="1 2">
    <name type="scientific">Theobroma cacao</name>
    <name type="common">Cacao</name>
    <name type="synonym">Cocoa</name>
    <dbReference type="NCBI Taxonomy" id="3641"/>
    <lineage>
        <taxon>Eukaryota</taxon>
        <taxon>Viridiplantae</taxon>
        <taxon>Streptophyta</taxon>
        <taxon>Embryophyta</taxon>
        <taxon>Tracheophyta</taxon>
        <taxon>Spermatophyta</taxon>
        <taxon>Magnoliopsida</taxon>
        <taxon>eudicotyledons</taxon>
        <taxon>Gunneridae</taxon>
        <taxon>Pentapetalae</taxon>
        <taxon>rosids</taxon>
        <taxon>malvids</taxon>
        <taxon>Malvales</taxon>
        <taxon>Malvaceae</taxon>
        <taxon>Byttnerioideae</taxon>
        <taxon>Theobroma</taxon>
    </lineage>
</organism>
<dbReference type="Proteomes" id="UP000026915">
    <property type="component" value="Chromosome 1"/>
</dbReference>
<protein>
    <submittedName>
        <fullName evidence="1">Uncharacterized protein</fullName>
    </submittedName>
</protein>